<dbReference type="InterPro" id="IPR011598">
    <property type="entry name" value="bHLH_dom"/>
</dbReference>
<feature type="compositionally biased region" description="Polar residues" evidence="1">
    <location>
        <begin position="173"/>
        <end position="183"/>
    </location>
</feature>
<dbReference type="PANTHER" id="PTHR47787">
    <property type="entry name" value="CENTROMERE-BINDING PROTEIN 1"/>
    <property type="match status" value="1"/>
</dbReference>
<dbReference type="AlphaFoldDB" id="A0A8H3XHU5"/>
<feature type="compositionally biased region" description="Polar residues" evidence="1">
    <location>
        <begin position="19"/>
        <end position="38"/>
    </location>
</feature>
<keyword evidence="4" id="KW-1185">Reference proteome</keyword>
<dbReference type="PANTHER" id="PTHR47787:SF1">
    <property type="entry name" value="CENTROMERE-BINDING PROTEIN 1"/>
    <property type="match status" value="1"/>
</dbReference>
<name>A0A8H3XHU5_GIGMA</name>
<gene>
    <name evidence="3" type="ORF">F8M41_025922</name>
</gene>
<dbReference type="Proteomes" id="UP000439903">
    <property type="component" value="Unassembled WGS sequence"/>
</dbReference>
<feature type="compositionally biased region" description="Polar residues" evidence="1">
    <location>
        <begin position="87"/>
        <end position="112"/>
    </location>
</feature>
<dbReference type="EMBL" id="WTPW01000950">
    <property type="protein sequence ID" value="KAF0467802.1"/>
    <property type="molecule type" value="Genomic_DNA"/>
</dbReference>
<feature type="compositionally biased region" description="Basic and acidic residues" evidence="1">
    <location>
        <begin position="329"/>
        <end position="344"/>
    </location>
</feature>
<organism evidence="3 4">
    <name type="scientific">Gigaspora margarita</name>
    <dbReference type="NCBI Taxonomy" id="4874"/>
    <lineage>
        <taxon>Eukaryota</taxon>
        <taxon>Fungi</taxon>
        <taxon>Fungi incertae sedis</taxon>
        <taxon>Mucoromycota</taxon>
        <taxon>Glomeromycotina</taxon>
        <taxon>Glomeromycetes</taxon>
        <taxon>Diversisporales</taxon>
        <taxon>Gigasporaceae</taxon>
        <taxon>Gigaspora</taxon>
    </lineage>
</organism>
<dbReference type="OrthoDB" id="690068at2759"/>
<dbReference type="GO" id="GO:0046983">
    <property type="term" value="F:protein dimerization activity"/>
    <property type="evidence" value="ECO:0007669"/>
    <property type="project" value="InterPro"/>
</dbReference>
<feature type="compositionally biased region" description="Basic and acidic residues" evidence="1">
    <location>
        <begin position="184"/>
        <end position="194"/>
    </location>
</feature>
<dbReference type="Pfam" id="PF00010">
    <property type="entry name" value="HLH"/>
    <property type="match status" value="1"/>
</dbReference>
<proteinExistence type="predicted"/>
<feature type="compositionally biased region" description="Low complexity" evidence="1">
    <location>
        <begin position="304"/>
        <end position="327"/>
    </location>
</feature>
<dbReference type="SMART" id="SM00353">
    <property type="entry name" value="HLH"/>
    <property type="match status" value="1"/>
</dbReference>
<feature type="compositionally biased region" description="Basic and acidic residues" evidence="1">
    <location>
        <begin position="407"/>
        <end position="417"/>
    </location>
</feature>
<protein>
    <submittedName>
        <fullName evidence="3">HLH-domain-containing protein</fullName>
    </submittedName>
</protein>
<feature type="region of interest" description="Disordered" evidence="1">
    <location>
        <begin position="289"/>
        <end position="344"/>
    </location>
</feature>
<dbReference type="SUPFAM" id="SSF47459">
    <property type="entry name" value="HLH, helix-loop-helix DNA-binding domain"/>
    <property type="match status" value="1"/>
</dbReference>
<dbReference type="PROSITE" id="PS50888">
    <property type="entry name" value="BHLH"/>
    <property type="match status" value="1"/>
</dbReference>
<accession>A0A8H3XHU5</accession>
<feature type="compositionally biased region" description="Basic and acidic residues" evidence="1">
    <location>
        <begin position="289"/>
        <end position="303"/>
    </location>
</feature>
<feature type="compositionally biased region" description="Polar residues" evidence="1">
    <location>
        <begin position="1"/>
        <end position="10"/>
    </location>
</feature>
<dbReference type="CDD" id="cd00083">
    <property type="entry name" value="bHLH_SF"/>
    <property type="match status" value="1"/>
</dbReference>
<evidence type="ECO:0000259" key="2">
    <source>
        <dbReference type="PROSITE" id="PS50888"/>
    </source>
</evidence>
<evidence type="ECO:0000256" key="1">
    <source>
        <dbReference type="SAM" id="MobiDB-lite"/>
    </source>
</evidence>
<sequence length="438" mass="48809">MQNQHQSPSSFRPIIPAPQAQTYIPTSPFHMSQVSPSPHSKHGAILPPFETPPDSPFSQALHNDYSGQGAFKLPPPLQPLSPLALHGSQSMLPPSPTSIIQQQNASPSQSSHSRYERILPKQLGPLTSVFSVPVAPPSTNPSLGSSPTTRPTMQHHTSVIHPLVPHHNHHRSSISNDKSLSTADQRELARKVSHSAIERRRRERINDKIMQLKELIPSCADQDHLHKLSILQSSIEYIQYLQELVITYRKREKDGGKFDNDESLEDGRFTKRSKFERYDILPSSKSRLFESSDNNKKDYKSKNDLSSISSISSPPPSLSSSSSSSSSDHIVESGIKKISDSEKINQDDNISATISKISDKAKNSLDYDHEEADALLMLSKSTTTTINNSKRAIIMKDSETQTSPTIHEWEKSSKESEDMQESENDSPRRGMTVQQLLC</sequence>
<evidence type="ECO:0000313" key="3">
    <source>
        <dbReference type="EMBL" id="KAF0467802.1"/>
    </source>
</evidence>
<evidence type="ECO:0000313" key="4">
    <source>
        <dbReference type="Proteomes" id="UP000439903"/>
    </source>
</evidence>
<feature type="region of interest" description="Disordered" evidence="1">
    <location>
        <begin position="167"/>
        <end position="194"/>
    </location>
</feature>
<feature type="region of interest" description="Disordered" evidence="1">
    <location>
        <begin position="1"/>
        <end position="114"/>
    </location>
</feature>
<dbReference type="GO" id="GO:0005634">
    <property type="term" value="C:nucleus"/>
    <property type="evidence" value="ECO:0007669"/>
    <property type="project" value="TreeGrafter"/>
</dbReference>
<comment type="caution">
    <text evidence="3">The sequence shown here is derived from an EMBL/GenBank/DDBJ whole genome shotgun (WGS) entry which is preliminary data.</text>
</comment>
<dbReference type="Gene3D" id="4.10.280.10">
    <property type="entry name" value="Helix-loop-helix DNA-binding domain"/>
    <property type="match status" value="1"/>
</dbReference>
<feature type="domain" description="BHLH" evidence="2">
    <location>
        <begin position="189"/>
        <end position="241"/>
    </location>
</feature>
<reference evidence="3 4" key="1">
    <citation type="journal article" date="2019" name="Environ. Microbiol.">
        <title>At the nexus of three kingdoms: the genome of the mycorrhizal fungus Gigaspora margarita provides insights into plant, endobacterial and fungal interactions.</title>
        <authorList>
            <person name="Venice F."/>
            <person name="Ghignone S."/>
            <person name="Salvioli di Fossalunga A."/>
            <person name="Amselem J."/>
            <person name="Novero M."/>
            <person name="Xianan X."/>
            <person name="Sedzielewska Toro K."/>
            <person name="Morin E."/>
            <person name="Lipzen A."/>
            <person name="Grigoriev I.V."/>
            <person name="Henrissat B."/>
            <person name="Martin F.M."/>
            <person name="Bonfante P."/>
        </authorList>
    </citation>
    <scope>NUCLEOTIDE SEQUENCE [LARGE SCALE GENOMIC DNA]</scope>
    <source>
        <strain evidence="3 4">BEG34</strain>
    </source>
</reference>
<feature type="region of interest" description="Disordered" evidence="1">
    <location>
        <begin position="394"/>
        <end position="438"/>
    </location>
</feature>
<dbReference type="InterPro" id="IPR036638">
    <property type="entry name" value="HLH_DNA-bd_sf"/>
</dbReference>
<dbReference type="GO" id="GO:0003700">
    <property type="term" value="F:DNA-binding transcription factor activity"/>
    <property type="evidence" value="ECO:0007669"/>
    <property type="project" value="TreeGrafter"/>
</dbReference>